<accession>A0A382CGL1</accession>
<gene>
    <name evidence="1" type="ORF">METZ01_LOCUS178069</name>
</gene>
<protein>
    <recommendedName>
        <fullName evidence="2">DUF2203 domain-containing protein</fullName>
    </recommendedName>
</protein>
<evidence type="ECO:0000313" key="1">
    <source>
        <dbReference type="EMBL" id="SVB25215.1"/>
    </source>
</evidence>
<dbReference type="EMBL" id="UINC01034413">
    <property type="protein sequence ID" value="SVB25215.1"/>
    <property type="molecule type" value="Genomic_DNA"/>
</dbReference>
<organism evidence="1">
    <name type="scientific">marine metagenome</name>
    <dbReference type="NCBI Taxonomy" id="408172"/>
    <lineage>
        <taxon>unclassified sequences</taxon>
        <taxon>metagenomes</taxon>
        <taxon>ecological metagenomes</taxon>
    </lineage>
</organism>
<reference evidence="1" key="1">
    <citation type="submission" date="2018-05" db="EMBL/GenBank/DDBJ databases">
        <authorList>
            <person name="Lanie J.A."/>
            <person name="Ng W.-L."/>
            <person name="Kazmierczak K.M."/>
            <person name="Andrzejewski T.M."/>
            <person name="Davidsen T.M."/>
            <person name="Wayne K.J."/>
            <person name="Tettelin H."/>
            <person name="Glass J.I."/>
            <person name="Rusch D."/>
            <person name="Podicherti R."/>
            <person name="Tsui H.-C.T."/>
            <person name="Winkler M.E."/>
        </authorList>
    </citation>
    <scope>NUCLEOTIDE SEQUENCE</scope>
</reference>
<proteinExistence type="predicted"/>
<feature type="non-terminal residue" evidence="1">
    <location>
        <position position="1"/>
    </location>
</feature>
<dbReference type="AlphaFoldDB" id="A0A382CGL1"/>
<evidence type="ECO:0008006" key="2">
    <source>
        <dbReference type="Google" id="ProtNLM"/>
    </source>
</evidence>
<name>A0A382CGL1_9ZZZZ</name>
<sequence length="92" mass="10916">VSAQLDEMLVCDPRRGELSRKYETLVRRWIAKMERLGLTSSGLWRIDFDTGEGYLSWRFPELRIAYFRDYQGDFSRRQPLAEVIEQTAPDWA</sequence>